<dbReference type="AlphaFoldDB" id="A0A0M0JK21"/>
<comment type="caution">
    <text evidence="2">The sequence shown here is derived from an EMBL/GenBank/DDBJ whole genome shotgun (WGS) entry which is preliminary data.</text>
</comment>
<feature type="transmembrane region" description="Helical" evidence="1">
    <location>
        <begin position="208"/>
        <end position="229"/>
    </location>
</feature>
<keyword evidence="1" id="KW-0812">Transmembrane</keyword>
<dbReference type="OrthoDB" id="10263506at2759"/>
<keyword evidence="1" id="KW-1133">Transmembrane helix</keyword>
<evidence type="ECO:0000313" key="3">
    <source>
        <dbReference type="Proteomes" id="UP000037460"/>
    </source>
</evidence>
<reference evidence="3" key="1">
    <citation type="journal article" date="2015" name="PLoS Genet.">
        <title>Genome Sequence and Transcriptome Analyses of Chrysochromulina tobin: Metabolic Tools for Enhanced Algal Fitness in the Prominent Order Prymnesiales (Haptophyceae).</title>
        <authorList>
            <person name="Hovde B.T."/>
            <person name="Deodato C.R."/>
            <person name="Hunsperger H.M."/>
            <person name="Ryken S.A."/>
            <person name="Yost W."/>
            <person name="Jha R.K."/>
            <person name="Patterson J."/>
            <person name="Monnat R.J. Jr."/>
            <person name="Barlow S.B."/>
            <person name="Starkenburg S.R."/>
            <person name="Cattolico R.A."/>
        </authorList>
    </citation>
    <scope>NUCLEOTIDE SEQUENCE</scope>
    <source>
        <strain evidence="3">CCMP291</strain>
    </source>
</reference>
<sequence length="247" mass="26851">MVVDTIMSKALAGATQGAVGAVVAAALSAFTEPVVNRVLVQRISVVESMKQSDMAKSIKFFQTTLPTNFLKFPLFEAVNAVMQGMPGSGAYKGFITGLVFTTATLPVTNYRFCKSMNRPITKESLFTAYFPTVIRDIAYGISRNFLRNFLFASFPALAATANGRSLLLFPIVYGACVLSSPGNELRGYYLQPKDKRLPFKEFFKPANYLRSTLVGAFIMGVSLMMGGFITPPVQAAWLQIATLFGGV</sequence>
<proteinExistence type="predicted"/>
<name>A0A0M0JK21_9EUKA</name>
<evidence type="ECO:0000256" key="1">
    <source>
        <dbReference type="SAM" id="Phobius"/>
    </source>
</evidence>
<organism evidence="2 3">
    <name type="scientific">Chrysochromulina tobinii</name>
    <dbReference type="NCBI Taxonomy" id="1460289"/>
    <lineage>
        <taxon>Eukaryota</taxon>
        <taxon>Haptista</taxon>
        <taxon>Haptophyta</taxon>
        <taxon>Prymnesiophyceae</taxon>
        <taxon>Prymnesiales</taxon>
        <taxon>Chrysochromulinaceae</taxon>
        <taxon>Chrysochromulina</taxon>
    </lineage>
</organism>
<dbReference type="EMBL" id="JWZX01002819">
    <property type="protein sequence ID" value="KOO26677.1"/>
    <property type="molecule type" value="Genomic_DNA"/>
</dbReference>
<dbReference type="Proteomes" id="UP000037460">
    <property type="component" value="Unassembled WGS sequence"/>
</dbReference>
<evidence type="ECO:0000313" key="2">
    <source>
        <dbReference type="EMBL" id="KOO26677.1"/>
    </source>
</evidence>
<gene>
    <name evidence="2" type="ORF">Ctob_005844</name>
</gene>
<accession>A0A0M0JK21</accession>
<protein>
    <submittedName>
        <fullName evidence="2">Membrane carrier 4</fullName>
    </submittedName>
</protein>
<keyword evidence="3" id="KW-1185">Reference proteome</keyword>
<keyword evidence="1" id="KW-0472">Membrane</keyword>